<organism evidence="1 2">
    <name type="scientific">Rhizobium leguminosarum</name>
    <dbReference type="NCBI Taxonomy" id="384"/>
    <lineage>
        <taxon>Bacteria</taxon>
        <taxon>Pseudomonadati</taxon>
        <taxon>Pseudomonadota</taxon>
        <taxon>Alphaproteobacteria</taxon>
        <taxon>Hyphomicrobiales</taxon>
        <taxon>Rhizobiaceae</taxon>
        <taxon>Rhizobium/Agrobacterium group</taxon>
        <taxon>Rhizobium</taxon>
    </lineage>
</organism>
<dbReference type="AlphaFoldDB" id="A0A2K9ZG40"/>
<name>A0A2K9ZG40_RHILE</name>
<sequence>MNWRTMWSRRAEHWRFRYLPGLVDLLVTASTFQARKRLSGISRRVLVDSSVLGHSITHETAWISTGTKKWGDMDIEGGYAARICVHGPDCDTEVYRNVTYMPGIAHLARKGMLELCTSADEQARQPVGRFRGYGLMDHGLFRDIRMRSVDGFAFSMMGPGGLTRSDPKEEQQIRLAGSDDVLYSALLEKLGPRNNLDAWHIRTAERHDMFCLLTMDFRLKRLVDANAQKEPFRSLRTRVMTPMDFGRLLGLTPIPPAFFSYHDASWFVRPDLHWPENTRKPRSSYRKRGQD</sequence>
<accession>A0A2K9ZG40</accession>
<proteinExistence type="predicted"/>
<keyword evidence="1" id="KW-0614">Plasmid</keyword>
<reference evidence="1 2" key="1">
    <citation type="submission" date="2017-11" db="EMBL/GenBank/DDBJ databases">
        <title>Complete genome of Rhizobium leguminosarum Norway, an ineffective micro-symbiont.</title>
        <authorList>
            <person name="Hoffrichter A."/>
            <person name="Liang J."/>
            <person name="Brachmann A."/>
            <person name="Marin M."/>
        </authorList>
    </citation>
    <scope>NUCLEOTIDE SEQUENCE [LARGE SCALE GENOMIC DNA]</scope>
    <source>
        <strain evidence="1 2">Norway</strain>
        <plasmid evidence="2">Plasmid prln3</plasmid>
    </source>
</reference>
<evidence type="ECO:0000313" key="1">
    <source>
        <dbReference type="EMBL" id="AUW47188.1"/>
    </source>
</evidence>
<dbReference type="Proteomes" id="UP000238523">
    <property type="component" value="Plasmid pRLN3"/>
</dbReference>
<gene>
    <name evidence="1" type="ORF">CUJ84_pRLN3000050</name>
</gene>
<dbReference type="EMBL" id="CP025015">
    <property type="protein sequence ID" value="AUW47188.1"/>
    <property type="molecule type" value="Genomic_DNA"/>
</dbReference>
<evidence type="ECO:0000313" key="2">
    <source>
        <dbReference type="Proteomes" id="UP000238523"/>
    </source>
</evidence>
<protein>
    <submittedName>
        <fullName evidence="1">Uncharacterized protein</fullName>
    </submittedName>
</protein>
<geneLocation type="plasmid" evidence="2">
    <name>prln3</name>
</geneLocation>